<evidence type="ECO:0000313" key="3">
    <source>
        <dbReference type="WBParaSite" id="SPAL_0000568600.1"/>
    </source>
</evidence>
<dbReference type="Pfam" id="PF00024">
    <property type="entry name" value="PAN_1"/>
    <property type="match status" value="3"/>
</dbReference>
<dbReference type="Proteomes" id="UP000046392">
    <property type="component" value="Unplaced"/>
</dbReference>
<feature type="domain" description="Apple" evidence="1">
    <location>
        <begin position="842"/>
        <end position="928"/>
    </location>
</feature>
<proteinExistence type="predicted"/>
<dbReference type="Gene3D" id="3.50.4.10">
    <property type="entry name" value="Hepatocyte Growth Factor"/>
    <property type="match status" value="2"/>
</dbReference>
<dbReference type="SUPFAM" id="SSF57414">
    <property type="entry name" value="Hairpin loop containing domain-like"/>
    <property type="match status" value="2"/>
</dbReference>
<dbReference type="WBParaSite" id="SPAL_0000568600.1">
    <property type="protein sequence ID" value="SPAL_0000568600.1"/>
    <property type="gene ID" value="SPAL_0000568600"/>
</dbReference>
<reference evidence="3" key="1">
    <citation type="submission" date="2017-02" db="UniProtKB">
        <authorList>
            <consortium name="WormBaseParasite"/>
        </authorList>
    </citation>
    <scope>IDENTIFICATION</scope>
</reference>
<keyword evidence="2" id="KW-1185">Reference proteome</keyword>
<dbReference type="SMART" id="SM00473">
    <property type="entry name" value="PAN_AP"/>
    <property type="match status" value="3"/>
</dbReference>
<name>A0A0N5BIA2_STREA</name>
<dbReference type="PROSITE" id="PS50948">
    <property type="entry name" value="PAN"/>
    <property type="match status" value="2"/>
</dbReference>
<dbReference type="AlphaFoldDB" id="A0A0N5BIA2"/>
<dbReference type="InterPro" id="IPR003609">
    <property type="entry name" value="Pan_app"/>
</dbReference>
<sequence length="940" mass="108428">MYNKDSTDRGNSSVPGFSSTSIYNNYGYNIKTGNRTSLNDLVKHNAILQHMRMFDNENNVNEVFVTSLPTTVTLKKASIKKIRKRIHPTKEKLIELKVFDKGTKKQDSIIKLPMKEEKINFSALLNNSLTNMGYLKSHDYKTRDIRKLQPHGRKFNSSNIQRFGVYFNEASIPSLINVDNDITQYEDINKVTSTTIKATTIPRDLINKNFKYEDNFNRDVPNFGDELSTNLPFTVTDAFEREFDLFTSKEQLNKKDEETKNESLFISTTTFLPPLKSKPLPTTTVTSKLPMVRPTKESTQLQILKTEDDRDSYKLFTYSKIPQQHLTFVTKSQINGIEENSVKKVVSGGNNIIKLPNILLPSLNDNIRNINTYSNNNNEIERIENTHENNFINDNHVSNNHKNYAFGSLLQPIIKENYYYDKNKESSEKPYIFDIPSPVQLPTSKILSLFPYQVINDPKIQEKVVKLKKSKDSKNMVIGENLLKYYPNNLNYLNEKKNIEIKKEYGIPVQFGNVLVEKEKPTFIGKSYDKENYHSKLVLKCFVIKEDYFMDTLKSKEKRINISEKECAMFCSSHSDCLLVAFHRKLKLCDLYVIEENKESKKHMVVEDEKKLIKKYGVPFNGVNLLFPSKKDGGVLECIRKIYDEERSISNEEGVVIDSEELEFMDNNIGERRMKEEVNADYKIKRKALGSTMFIVKSGNKRIPQSIIENLNITSNNEELSPLSETLNNDNRFYKSFPVSVSCPNGEELYYIKSEGHRLGENVSKSTVQRSTLKKCQESCNENLSSEGYNILCSSFSFNFIKKECHLHEKGSDFDGNNHLVRSDNYNHYESICLQESLADKCKVLSKYPIRKKQKILIGYAIDSFKLSNIQQCIGKCLNNEDCLSITYFHDNEENNCILNTEHSTTDINSFITVQNSNTVDFFSFSNCQKNFPKNMMGVI</sequence>
<feature type="domain" description="Apple" evidence="1">
    <location>
        <begin position="743"/>
        <end position="833"/>
    </location>
</feature>
<evidence type="ECO:0000259" key="1">
    <source>
        <dbReference type="PROSITE" id="PS50948"/>
    </source>
</evidence>
<protein>
    <submittedName>
        <fullName evidence="3">Apple domain-containing protein</fullName>
    </submittedName>
</protein>
<evidence type="ECO:0000313" key="2">
    <source>
        <dbReference type="Proteomes" id="UP000046392"/>
    </source>
</evidence>
<accession>A0A0N5BIA2</accession>
<organism evidence="2 3">
    <name type="scientific">Strongyloides papillosus</name>
    <name type="common">Intestinal threadworm</name>
    <dbReference type="NCBI Taxonomy" id="174720"/>
    <lineage>
        <taxon>Eukaryota</taxon>
        <taxon>Metazoa</taxon>
        <taxon>Ecdysozoa</taxon>
        <taxon>Nematoda</taxon>
        <taxon>Chromadorea</taxon>
        <taxon>Rhabditida</taxon>
        <taxon>Tylenchina</taxon>
        <taxon>Panagrolaimomorpha</taxon>
        <taxon>Strongyloidoidea</taxon>
        <taxon>Strongyloididae</taxon>
        <taxon>Strongyloides</taxon>
    </lineage>
</organism>